<dbReference type="AlphaFoldDB" id="A0A6J8AVJ2"/>
<organism evidence="2 3">
    <name type="scientific">Mytilus coruscus</name>
    <name type="common">Sea mussel</name>
    <dbReference type="NCBI Taxonomy" id="42192"/>
    <lineage>
        <taxon>Eukaryota</taxon>
        <taxon>Metazoa</taxon>
        <taxon>Spiralia</taxon>
        <taxon>Lophotrochozoa</taxon>
        <taxon>Mollusca</taxon>
        <taxon>Bivalvia</taxon>
        <taxon>Autobranchia</taxon>
        <taxon>Pteriomorphia</taxon>
        <taxon>Mytilida</taxon>
        <taxon>Mytiloidea</taxon>
        <taxon>Mytilidae</taxon>
        <taxon>Mytilinae</taxon>
        <taxon>Mytilus</taxon>
    </lineage>
</organism>
<evidence type="ECO:0000313" key="2">
    <source>
        <dbReference type="EMBL" id="CAC5374719.1"/>
    </source>
</evidence>
<dbReference type="Proteomes" id="UP000507470">
    <property type="component" value="Unassembled WGS sequence"/>
</dbReference>
<evidence type="ECO:0000259" key="1">
    <source>
        <dbReference type="Pfam" id="PF20209"/>
    </source>
</evidence>
<dbReference type="InterPro" id="IPR046700">
    <property type="entry name" value="DUF6570"/>
</dbReference>
<keyword evidence="3" id="KW-1185">Reference proteome</keyword>
<gene>
    <name evidence="2" type="ORF">MCOR_12002</name>
</gene>
<protein>
    <recommendedName>
        <fullName evidence="1">DUF6570 domain-containing protein</fullName>
    </recommendedName>
</protein>
<proteinExistence type="predicted"/>
<dbReference type="EMBL" id="CACVKT020002054">
    <property type="protein sequence ID" value="CAC5374719.1"/>
    <property type="molecule type" value="Genomic_DNA"/>
</dbReference>
<evidence type="ECO:0000313" key="3">
    <source>
        <dbReference type="Proteomes" id="UP000507470"/>
    </source>
</evidence>
<feature type="domain" description="DUF6570" evidence="1">
    <location>
        <begin position="1"/>
        <end position="85"/>
    </location>
</feature>
<name>A0A6J8AVJ2_MYTCO</name>
<reference evidence="2 3" key="1">
    <citation type="submission" date="2020-06" db="EMBL/GenBank/DDBJ databases">
        <authorList>
            <person name="Li R."/>
            <person name="Bekaert M."/>
        </authorList>
    </citation>
    <scope>NUCLEOTIDE SEQUENCE [LARGE SCALE GENOMIC DNA]</scope>
    <source>
        <strain evidence="3">wild</strain>
    </source>
</reference>
<sequence length="281" mass="32342">MPADAYVNGLQLSFIPDPLNCLNKLEKLLISVRIPLMKIIQLPKGNQRRFVGPCVSIPTDIEKTNNVLPRCDNEAELIRCKLKRKLEYKGYSQYEFVSRKKYAKEILDQHFDHIFCVAPGEGNTPVSMLQEEDNEGMSFPVQFPEGSFGSYDTKRLIPLTRSRYFHARLFSADSRFSSDTSYIFYAQYLSELEQRLRVKKTEHYLPGDHCILKSCLQHSVPLESLHIFATSKEIDSHKGKMIAKVCEVTETLMAQDYDRNPRTGELILKTSPYDSTHDYAD</sequence>
<dbReference type="Pfam" id="PF20209">
    <property type="entry name" value="DUF6570"/>
    <property type="match status" value="1"/>
</dbReference>
<accession>A0A6J8AVJ2</accession>
<dbReference type="OrthoDB" id="6153859at2759"/>